<feature type="transmembrane region" description="Helical" evidence="1">
    <location>
        <begin position="35"/>
        <end position="54"/>
    </location>
</feature>
<protein>
    <submittedName>
        <fullName evidence="2">Uncharacterized protein</fullName>
    </submittedName>
</protein>
<accession>A0A840SJT3</accession>
<evidence type="ECO:0000256" key="1">
    <source>
        <dbReference type="SAM" id="Phobius"/>
    </source>
</evidence>
<evidence type="ECO:0000313" key="3">
    <source>
        <dbReference type="Proteomes" id="UP000578697"/>
    </source>
</evidence>
<evidence type="ECO:0000313" key="2">
    <source>
        <dbReference type="EMBL" id="MBB5219622.1"/>
    </source>
</evidence>
<keyword evidence="1" id="KW-0472">Membrane</keyword>
<dbReference type="EMBL" id="JACHFR010000003">
    <property type="protein sequence ID" value="MBB5219622.1"/>
    <property type="molecule type" value="Genomic_DNA"/>
</dbReference>
<keyword evidence="1" id="KW-0812">Transmembrane</keyword>
<sequence>MESADLALYVIKLIAGGLTAFTAVLLWSKTRDGSWMAMLGAIVINYAGIVYDLLSEFKIIGSDRIMIGGLPLTSLFFAVVPSCLFMTGMILMLIRKLR</sequence>
<feature type="transmembrane region" description="Helical" evidence="1">
    <location>
        <begin position="74"/>
        <end position="94"/>
    </location>
</feature>
<keyword evidence="1" id="KW-1133">Transmembrane helix</keyword>
<keyword evidence="3" id="KW-1185">Reference proteome</keyword>
<gene>
    <name evidence="2" type="ORF">HNP77_002004</name>
</gene>
<proteinExistence type="predicted"/>
<reference evidence="2 3" key="1">
    <citation type="submission" date="2020-08" db="EMBL/GenBank/DDBJ databases">
        <title>Genomic Encyclopedia of Type Strains, Phase IV (KMG-IV): sequencing the most valuable type-strain genomes for metagenomic binning, comparative biology and taxonomic classification.</title>
        <authorList>
            <person name="Goeker M."/>
        </authorList>
    </citation>
    <scope>NUCLEOTIDE SEQUENCE [LARGE SCALE GENOMIC DNA]</scope>
    <source>
        <strain evidence="2 3">DSM 103679</strain>
    </source>
</reference>
<dbReference type="Proteomes" id="UP000578697">
    <property type="component" value="Unassembled WGS sequence"/>
</dbReference>
<name>A0A840SJT3_9SPIR</name>
<feature type="transmembrane region" description="Helical" evidence="1">
    <location>
        <begin position="6"/>
        <end position="28"/>
    </location>
</feature>
<dbReference type="RefSeq" id="WP_184653043.1">
    <property type="nucleotide sequence ID" value="NZ_JACHFR010000003.1"/>
</dbReference>
<dbReference type="AlphaFoldDB" id="A0A840SJT3"/>
<comment type="caution">
    <text evidence="2">The sequence shown here is derived from an EMBL/GenBank/DDBJ whole genome shotgun (WGS) entry which is preliminary data.</text>
</comment>
<organism evidence="2 3">
    <name type="scientific">Treponema rectale</name>
    <dbReference type="NCBI Taxonomy" id="744512"/>
    <lineage>
        <taxon>Bacteria</taxon>
        <taxon>Pseudomonadati</taxon>
        <taxon>Spirochaetota</taxon>
        <taxon>Spirochaetia</taxon>
        <taxon>Spirochaetales</taxon>
        <taxon>Treponemataceae</taxon>
        <taxon>Treponema</taxon>
    </lineage>
</organism>